<reference evidence="1 2" key="1">
    <citation type="submission" date="2017-03" db="EMBL/GenBank/DDBJ databases">
        <title>Genome sequence of Sphingomonas mucosissima DSM 17494.</title>
        <authorList>
            <person name="Poehlein A."/>
            <person name="Wuebbeler J.H."/>
            <person name="Steinbuechel A."/>
            <person name="Daniel R."/>
        </authorList>
    </citation>
    <scope>NUCLEOTIDE SEQUENCE [LARGE SCALE GENOMIC DNA]</scope>
    <source>
        <strain evidence="1 2">DSM 17494</strain>
    </source>
</reference>
<evidence type="ECO:0000313" key="2">
    <source>
        <dbReference type="Proteomes" id="UP000197783"/>
    </source>
</evidence>
<dbReference type="AlphaFoldDB" id="A0A245ZQI0"/>
<dbReference type="Proteomes" id="UP000197783">
    <property type="component" value="Unassembled WGS sequence"/>
</dbReference>
<comment type="caution">
    <text evidence="1">The sequence shown here is derived from an EMBL/GenBank/DDBJ whole genome shotgun (WGS) entry which is preliminary data.</text>
</comment>
<gene>
    <name evidence="1" type="ORF">SPMU_03240</name>
</gene>
<organism evidence="1 2">
    <name type="scientific">Sphingomonas mucosissima</name>
    <dbReference type="NCBI Taxonomy" id="370959"/>
    <lineage>
        <taxon>Bacteria</taxon>
        <taxon>Pseudomonadati</taxon>
        <taxon>Pseudomonadota</taxon>
        <taxon>Alphaproteobacteria</taxon>
        <taxon>Sphingomonadales</taxon>
        <taxon>Sphingomonadaceae</taxon>
        <taxon>Sphingomonas</taxon>
    </lineage>
</organism>
<dbReference type="EMBL" id="NBBJ01000001">
    <property type="protein sequence ID" value="OWK32003.1"/>
    <property type="molecule type" value="Genomic_DNA"/>
</dbReference>
<protein>
    <submittedName>
        <fullName evidence="1">Uncharacterized protein</fullName>
    </submittedName>
</protein>
<sequence>MAKPPVLEVGTISFARCGPDMILSPAERTRLILAASDAYEPHLLVTAGYAVHSRKQLHKLAREIANEPRSGTIVTEVHYDGRAQREAGRWHAMWAITGEGDLYRFGREAFARSRQIAAADNTRLARFVRQLDQRSLELERHSVFALICGELNIIRGRTEPQFVDDTARDAILAADIIVNPTHDRMSNAGTLAAKRKLLSQPHADGRPRAYISCFNWEACGLNGRIQRPSPTLHTIYVSGMPLPYEELADGAFGFVYRRWLLPLDREL</sequence>
<dbReference type="OrthoDB" id="7553091at2"/>
<name>A0A245ZQI0_9SPHN</name>
<dbReference type="RefSeq" id="WP_140418373.1">
    <property type="nucleotide sequence ID" value="NZ_NBBJ01000001.1"/>
</dbReference>
<proteinExistence type="predicted"/>
<evidence type="ECO:0000313" key="1">
    <source>
        <dbReference type="EMBL" id="OWK32003.1"/>
    </source>
</evidence>
<accession>A0A245ZQI0</accession>
<keyword evidence="2" id="KW-1185">Reference proteome</keyword>